<name>M2PLI7_9FIRM</name>
<dbReference type="CDD" id="cd17546">
    <property type="entry name" value="REC_hyHK_CKI1_RcsC-like"/>
    <property type="match status" value="1"/>
</dbReference>
<evidence type="ECO:0000313" key="10">
    <source>
        <dbReference type="Proteomes" id="UP000011758"/>
    </source>
</evidence>
<protein>
    <recommendedName>
        <fullName evidence="2">histidine kinase</fullName>
        <ecNumber evidence="2">2.7.13.3</ecNumber>
    </recommendedName>
</protein>
<dbReference type="eggNOG" id="COG2205">
    <property type="taxonomic scope" value="Bacteria"/>
</dbReference>
<evidence type="ECO:0000256" key="6">
    <source>
        <dbReference type="PROSITE-ProRule" id="PRU00169"/>
    </source>
</evidence>
<keyword evidence="3 6" id="KW-0597">Phosphoprotein</keyword>
<dbReference type="InterPro" id="IPR003661">
    <property type="entry name" value="HisK_dim/P_dom"/>
</dbReference>
<feature type="domain" description="Histidine kinase" evidence="7">
    <location>
        <begin position="282"/>
        <end position="503"/>
    </location>
</feature>
<dbReference type="PRINTS" id="PR00344">
    <property type="entry name" value="BCTRLSENSOR"/>
</dbReference>
<dbReference type="SMART" id="SM00448">
    <property type="entry name" value="REC"/>
    <property type="match status" value="1"/>
</dbReference>
<dbReference type="SUPFAM" id="SSF55874">
    <property type="entry name" value="ATPase domain of HSP90 chaperone/DNA topoisomerase II/histidine kinase"/>
    <property type="match status" value="1"/>
</dbReference>
<sequence>MLTDFSLIQSFLIPLAIFEKKTHKFILKAISQGLKEHLKIEDERETIHLFNSHPENFLYYEDLESIGNIYRLMENQKNKARHLMVRFRTSPKDDYHWYFLEGFFTEGLLFVFLNNIDYQHHLLSETLDDAQEAKELLDGILANAQTPIFWKDMNRCFIGANQAFLNYFKFESLDYILGKKEEDLIWHKYPERNIEDEISILKSGKNTQERDQCLINNELRDIKTFKSPLYIHGQINGLVGSIVDITSEIHAQKKIEDLNNALVDSLDVKTKADKIKSDFMAQMSHDMRTPLTTIMGLSELSLKDDIDDSTRQTFQKIQSAGKYLLALINDLLEVEKFQSGKMELYNKRIAYDHLIQGILDIIEPNANQRHHIFKYISHNKEYKYVITDQHWVNQIIINLLNNSIKYTPKGGIITWEDYFFIENDQLYNQHVIKDNGIGISEEFQKQMYEPFTQERTRLSRSKTSTGLGLNIVKNAVEMFGGKIECQSHISQGTSFIITLPMTASNEAIKKTKSKNISTDILKGLHILIVEDVEINGAIIRSILSKYGATSDSALNGQEAVDFHIHNNYDVILMDLRMPVMDGFEAARKIREIDQEIPIIALSANAYEDDKKKALQAGMNDHIEKPINQKQLIQTIIQYIF</sequence>
<dbReference type="STRING" id="999415.HMPREF9943_01345"/>
<dbReference type="InterPro" id="IPR035965">
    <property type="entry name" value="PAS-like_dom_sf"/>
</dbReference>
<keyword evidence="10" id="KW-1185">Reference proteome</keyword>
<feature type="domain" description="Response regulatory" evidence="8">
    <location>
        <begin position="525"/>
        <end position="639"/>
    </location>
</feature>
<gene>
    <name evidence="9" type="ORF">HMPREF9943_01345</name>
</gene>
<feature type="modified residue" description="4-aspartylphosphate" evidence="6">
    <location>
        <position position="574"/>
    </location>
</feature>
<evidence type="ECO:0000259" key="7">
    <source>
        <dbReference type="PROSITE" id="PS50109"/>
    </source>
</evidence>
<dbReference type="EC" id="2.7.13.3" evidence="2"/>
<dbReference type="Gene3D" id="1.10.287.130">
    <property type="match status" value="1"/>
</dbReference>
<dbReference type="Pfam" id="PF02518">
    <property type="entry name" value="HATPase_c"/>
    <property type="match status" value="1"/>
</dbReference>
<dbReference type="Pfam" id="PF00072">
    <property type="entry name" value="Response_reg"/>
    <property type="match status" value="1"/>
</dbReference>
<comment type="catalytic activity">
    <reaction evidence="1">
        <text>ATP + protein L-histidine = ADP + protein N-phospho-L-histidine.</text>
        <dbReference type="EC" id="2.7.13.3"/>
    </reaction>
</comment>
<keyword evidence="4" id="KW-0418">Kinase</keyword>
<dbReference type="PANTHER" id="PTHR45339:SF1">
    <property type="entry name" value="HYBRID SIGNAL TRANSDUCTION HISTIDINE KINASE J"/>
    <property type="match status" value="1"/>
</dbReference>
<dbReference type="InterPro" id="IPR005467">
    <property type="entry name" value="His_kinase_dom"/>
</dbReference>
<dbReference type="GO" id="GO:0000155">
    <property type="term" value="F:phosphorelay sensor kinase activity"/>
    <property type="evidence" value="ECO:0007669"/>
    <property type="project" value="InterPro"/>
</dbReference>
<dbReference type="PROSITE" id="PS50109">
    <property type="entry name" value="HIS_KIN"/>
    <property type="match status" value="1"/>
</dbReference>
<reference evidence="9 10" key="1">
    <citation type="submission" date="2013-02" db="EMBL/GenBank/DDBJ databases">
        <title>The Genome Sequence of Lactobacillus catenaformis F0143.</title>
        <authorList>
            <consortium name="The Broad Institute Genome Sequencing Platform"/>
            <person name="Earl A."/>
            <person name="Ward D."/>
            <person name="Feldgarden M."/>
            <person name="Gevers D."/>
            <person name="Izard J."/>
            <person name="Blanton J.M."/>
            <person name="Mathney J."/>
            <person name="Dewhirst F.E."/>
            <person name="Young S.K."/>
            <person name="Zeng Q."/>
            <person name="Gargeya S."/>
            <person name="Fitzgerald M."/>
            <person name="Haas B."/>
            <person name="Abouelleil A."/>
            <person name="Alvarado L."/>
            <person name="Arachchi H.M."/>
            <person name="Berlin A."/>
            <person name="Chapman S.B."/>
            <person name="Gearin G."/>
            <person name="Goldberg J."/>
            <person name="Griggs A."/>
            <person name="Gujja S."/>
            <person name="Hansen M."/>
            <person name="Heiman D."/>
            <person name="Howarth C."/>
            <person name="Larimer J."/>
            <person name="Lui A."/>
            <person name="MacDonald P.J.P."/>
            <person name="McCowen C."/>
            <person name="Montmayeur A."/>
            <person name="Murphy C."/>
            <person name="Neiman D."/>
            <person name="Pearson M."/>
            <person name="Priest M."/>
            <person name="Roberts A."/>
            <person name="Saif S."/>
            <person name="Shea T."/>
            <person name="Sisk P."/>
            <person name="Stolte C."/>
            <person name="Sykes S."/>
            <person name="Wortman J."/>
            <person name="Nusbaum C."/>
            <person name="Birren B."/>
        </authorList>
    </citation>
    <scope>NUCLEOTIDE SEQUENCE [LARGE SCALE GENOMIC DNA]</scope>
    <source>
        <strain evidence="9 10">OT 569</strain>
    </source>
</reference>
<keyword evidence="4" id="KW-0808">Transferase</keyword>
<dbReference type="InterPro" id="IPR003594">
    <property type="entry name" value="HATPase_dom"/>
</dbReference>
<accession>M2PLI7</accession>
<dbReference type="InterPro" id="IPR004358">
    <property type="entry name" value="Sig_transdc_His_kin-like_C"/>
</dbReference>
<dbReference type="InterPro" id="IPR001789">
    <property type="entry name" value="Sig_transdc_resp-reg_receiver"/>
</dbReference>
<dbReference type="OrthoDB" id="1656130at2"/>
<evidence type="ECO:0000256" key="2">
    <source>
        <dbReference type="ARBA" id="ARBA00012438"/>
    </source>
</evidence>
<evidence type="ECO:0000259" key="8">
    <source>
        <dbReference type="PROSITE" id="PS50110"/>
    </source>
</evidence>
<dbReference type="InterPro" id="IPR011006">
    <property type="entry name" value="CheY-like_superfamily"/>
</dbReference>
<dbReference type="Gene3D" id="3.40.50.2300">
    <property type="match status" value="1"/>
</dbReference>
<dbReference type="Gene3D" id="3.30.565.10">
    <property type="entry name" value="Histidine kinase-like ATPase, C-terminal domain"/>
    <property type="match status" value="1"/>
</dbReference>
<evidence type="ECO:0000256" key="3">
    <source>
        <dbReference type="ARBA" id="ARBA00022553"/>
    </source>
</evidence>
<dbReference type="Gene3D" id="3.30.450.20">
    <property type="entry name" value="PAS domain"/>
    <property type="match status" value="1"/>
</dbReference>
<dbReference type="SUPFAM" id="SSF55785">
    <property type="entry name" value="PYP-like sensor domain (PAS domain)"/>
    <property type="match status" value="1"/>
</dbReference>
<dbReference type="SMART" id="SM00388">
    <property type="entry name" value="HisKA"/>
    <property type="match status" value="1"/>
</dbReference>
<proteinExistence type="predicted"/>
<dbReference type="AlphaFoldDB" id="M2PLI7"/>
<dbReference type="RefSeq" id="WP_004803343.1">
    <property type="nucleotide sequence ID" value="NZ_KB446648.1"/>
</dbReference>
<dbReference type="InterPro" id="IPR036097">
    <property type="entry name" value="HisK_dim/P_sf"/>
</dbReference>
<dbReference type="Proteomes" id="UP000011758">
    <property type="component" value="Unassembled WGS sequence"/>
</dbReference>
<evidence type="ECO:0000256" key="4">
    <source>
        <dbReference type="ARBA" id="ARBA00022777"/>
    </source>
</evidence>
<dbReference type="CDD" id="cd00082">
    <property type="entry name" value="HisKA"/>
    <property type="match status" value="1"/>
</dbReference>
<dbReference type="BioCyc" id="ECAT999415-HMP:GTTI-1380-MONOMER"/>
<dbReference type="SUPFAM" id="SSF47384">
    <property type="entry name" value="Homodimeric domain of signal transducing histidine kinase"/>
    <property type="match status" value="1"/>
</dbReference>
<dbReference type="Pfam" id="PF00512">
    <property type="entry name" value="HisKA"/>
    <property type="match status" value="1"/>
</dbReference>
<organism evidence="9 10">
    <name type="scientific">Eggerthia catenaformis OT 569 = DSM 20559</name>
    <dbReference type="NCBI Taxonomy" id="999415"/>
    <lineage>
        <taxon>Bacteria</taxon>
        <taxon>Bacillati</taxon>
        <taxon>Bacillota</taxon>
        <taxon>Erysipelotrichia</taxon>
        <taxon>Erysipelotrichales</taxon>
        <taxon>Coprobacillaceae</taxon>
        <taxon>Eggerthia</taxon>
    </lineage>
</organism>
<dbReference type="EMBL" id="AGEJ01000021">
    <property type="protein sequence ID" value="EMD16419.1"/>
    <property type="molecule type" value="Genomic_DNA"/>
</dbReference>
<keyword evidence="5" id="KW-0902">Two-component regulatory system</keyword>
<dbReference type="PROSITE" id="PS50110">
    <property type="entry name" value="RESPONSE_REGULATORY"/>
    <property type="match status" value="1"/>
</dbReference>
<evidence type="ECO:0000313" key="9">
    <source>
        <dbReference type="EMBL" id="EMD16419.1"/>
    </source>
</evidence>
<dbReference type="SMART" id="SM00387">
    <property type="entry name" value="HATPase_c"/>
    <property type="match status" value="1"/>
</dbReference>
<evidence type="ECO:0000256" key="5">
    <source>
        <dbReference type="ARBA" id="ARBA00023012"/>
    </source>
</evidence>
<dbReference type="InterPro" id="IPR036890">
    <property type="entry name" value="HATPase_C_sf"/>
</dbReference>
<dbReference type="SUPFAM" id="SSF52172">
    <property type="entry name" value="CheY-like"/>
    <property type="match status" value="1"/>
</dbReference>
<comment type="caution">
    <text evidence="9">The sequence shown here is derived from an EMBL/GenBank/DDBJ whole genome shotgun (WGS) entry which is preliminary data.</text>
</comment>
<dbReference type="PANTHER" id="PTHR45339">
    <property type="entry name" value="HYBRID SIGNAL TRANSDUCTION HISTIDINE KINASE J"/>
    <property type="match status" value="1"/>
</dbReference>
<evidence type="ECO:0000256" key="1">
    <source>
        <dbReference type="ARBA" id="ARBA00000085"/>
    </source>
</evidence>